<name>A0ABR2ER61_9ROSI</name>
<sequence length="167" mass="18908">MAEIFDTGLKALAVKAHSVPNFQYPSRCFFAVHPPSLLILNIYSYGDYCYFWMMISRTQPPTSKTKNNCPLISQAYHTLQLALTSSNKLYQKDKKELKPCSINGMPLTISATQDESFQSIEKLEAMHALSLDDVDQIRVELCSYSHHTQHRLCGSGLCSEWSNQPVL</sequence>
<proteinExistence type="predicted"/>
<dbReference type="Proteomes" id="UP001472677">
    <property type="component" value="Unassembled WGS sequence"/>
</dbReference>
<evidence type="ECO:0000313" key="2">
    <source>
        <dbReference type="Proteomes" id="UP001472677"/>
    </source>
</evidence>
<organism evidence="1 2">
    <name type="scientific">Hibiscus sabdariffa</name>
    <name type="common">roselle</name>
    <dbReference type="NCBI Taxonomy" id="183260"/>
    <lineage>
        <taxon>Eukaryota</taxon>
        <taxon>Viridiplantae</taxon>
        <taxon>Streptophyta</taxon>
        <taxon>Embryophyta</taxon>
        <taxon>Tracheophyta</taxon>
        <taxon>Spermatophyta</taxon>
        <taxon>Magnoliopsida</taxon>
        <taxon>eudicotyledons</taxon>
        <taxon>Gunneridae</taxon>
        <taxon>Pentapetalae</taxon>
        <taxon>rosids</taxon>
        <taxon>malvids</taxon>
        <taxon>Malvales</taxon>
        <taxon>Malvaceae</taxon>
        <taxon>Malvoideae</taxon>
        <taxon>Hibiscus</taxon>
    </lineage>
</organism>
<dbReference type="EMBL" id="JBBPBM010000011">
    <property type="protein sequence ID" value="KAK8564494.1"/>
    <property type="molecule type" value="Genomic_DNA"/>
</dbReference>
<accession>A0ABR2ER61</accession>
<keyword evidence="2" id="KW-1185">Reference proteome</keyword>
<protein>
    <submittedName>
        <fullName evidence="1">Uncharacterized protein</fullName>
    </submittedName>
</protein>
<reference evidence="1 2" key="1">
    <citation type="journal article" date="2024" name="G3 (Bethesda)">
        <title>Genome assembly of Hibiscus sabdariffa L. provides insights into metabolisms of medicinal natural products.</title>
        <authorList>
            <person name="Kim T."/>
        </authorList>
    </citation>
    <scope>NUCLEOTIDE SEQUENCE [LARGE SCALE GENOMIC DNA]</scope>
    <source>
        <strain evidence="1">TK-2024</strain>
        <tissue evidence="1">Old leaves</tissue>
    </source>
</reference>
<comment type="caution">
    <text evidence="1">The sequence shown here is derived from an EMBL/GenBank/DDBJ whole genome shotgun (WGS) entry which is preliminary data.</text>
</comment>
<gene>
    <name evidence="1" type="ORF">V6N12_036617</name>
</gene>
<evidence type="ECO:0000313" key="1">
    <source>
        <dbReference type="EMBL" id="KAK8564494.1"/>
    </source>
</evidence>